<dbReference type="PANTHER" id="PTHR42647:SF5">
    <property type="entry name" value="SBP (S-RIBONUCLEASE BINDING PROTEIN) FAMILY PROTEIN"/>
    <property type="match status" value="1"/>
</dbReference>
<dbReference type="AlphaFoldDB" id="A0ABD3TP53"/>
<comment type="caution">
    <text evidence="6">The sequence shown here is derived from an EMBL/GenBank/DDBJ whole genome shotgun (WGS) entry which is preliminary data.</text>
</comment>
<dbReference type="Proteomes" id="UP001634393">
    <property type="component" value="Unassembled WGS sequence"/>
</dbReference>
<keyword evidence="3" id="KW-0862">Zinc</keyword>
<feature type="chain" id="PRO_5044744088" evidence="5">
    <location>
        <begin position="30"/>
        <end position="197"/>
    </location>
</feature>
<proteinExistence type="predicted"/>
<dbReference type="EMBL" id="JBJXBP010000003">
    <property type="protein sequence ID" value="KAL3837843.1"/>
    <property type="molecule type" value="Genomic_DNA"/>
</dbReference>
<keyword evidence="5" id="KW-0732">Signal</keyword>
<accession>A0ABD3TP53</accession>
<feature type="signal peptide" evidence="5">
    <location>
        <begin position="1"/>
        <end position="29"/>
    </location>
</feature>
<evidence type="ECO:0000256" key="3">
    <source>
        <dbReference type="ARBA" id="ARBA00022833"/>
    </source>
</evidence>
<keyword evidence="4" id="KW-0175">Coiled coil</keyword>
<organism evidence="6 7">
    <name type="scientific">Penstemon smallii</name>
    <dbReference type="NCBI Taxonomy" id="265156"/>
    <lineage>
        <taxon>Eukaryota</taxon>
        <taxon>Viridiplantae</taxon>
        <taxon>Streptophyta</taxon>
        <taxon>Embryophyta</taxon>
        <taxon>Tracheophyta</taxon>
        <taxon>Spermatophyta</taxon>
        <taxon>Magnoliopsida</taxon>
        <taxon>eudicotyledons</taxon>
        <taxon>Gunneridae</taxon>
        <taxon>Pentapetalae</taxon>
        <taxon>asterids</taxon>
        <taxon>lamiids</taxon>
        <taxon>Lamiales</taxon>
        <taxon>Plantaginaceae</taxon>
        <taxon>Cheloneae</taxon>
        <taxon>Penstemon</taxon>
    </lineage>
</organism>
<reference evidence="6 7" key="1">
    <citation type="submission" date="2024-12" db="EMBL/GenBank/DDBJ databases">
        <title>The unique morphological basis and parallel evolutionary history of personate flowers in Penstemon.</title>
        <authorList>
            <person name="Depatie T.H."/>
            <person name="Wessinger C.A."/>
        </authorList>
    </citation>
    <scope>NUCLEOTIDE SEQUENCE [LARGE SCALE GENOMIC DNA]</scope>
    <source>
        <strain evidence="6">WTNN_2</strain>
        <tissue evidence="6">Leaf</tissue>
    </source>
</reference>
<evidence type="ECO:0000256" key="5">
    <source>
        <dbReference type="SAM" id="SignalP"/>
    </source>
</evidence>
<dbReference type="PIRSF" id="PIRSF036836">
    <property type="entry name" value="RNase_bind_SBP1"/>
    <property type="match status" value="1"/>
</dbReference>
<dbReference type="PANTHER" id="PTHR42647">
    <property type="entry name" value="SBP (S-RIBONUCLEASE BINDING PROTEIN) FAMILY PROTEIN"/>
    <property type="match status" value="1"/>
</dbReference>
<sequence>MEVVNFKVFVLRFLLIHYVIVNFIDHTGANNNSRNRKMKEIAVDTNNDLFNLQPQQHLPSPDVTQVQCILNTFMSLITAPSPKDDLDSDIKNQTEHMNQIITYHSENLKHTLTRVLENQHRERYLEADGRAAKKLKEMELEIYAKHTRNAELENLLEFYKGEVARLQGRVRILERSAVSLRKRLREVNVARERRGGC</sequence>
<keyword evidence="1" id="KW-0479">Metal-binding</keyword>
<name>A0ABD3TP53_9LAMI</name>
<evidence type="ECO:0000313" key="7">
    <source>
        <dbReference type="Proteomes" id="UP001634393"/>
    </source>
</evidence>
<feature type="coiled-coil region" evidence="4">
    <location>
        <begin position="149"/>
        <end position="183"/>
    </location>
</feature>
<gene>
    <name evidence="6" type="ORF">ACJIZ3_022434</name>
</gene>
<evidence type="ECO:0000313" key="6">
    <source>
        <dbReference type="EMBL" id="KAL3837843.1"/>
    </source>
</evidence>
<evidence type="ECO:0000256" key="4">
    <source>
        <dbReference type="SAM" id="Coils"/>
    </source>
</evidence>
<keyword evidence="2" id="KW-0863">Zinc-finger</keyword>
<protein>
    <submittedName>
        <fullName evidence="6">Uncharacterized protein</fullName>
    </submittedName>
</protein>
<evidence type="ECO:0000256" key="2">
    <source>
        <dbReference type="ARBA" id="ARBA00022771"/>
    </source>
</evidence>
<evidence type="ECO:0000256" key="1">
    <source>
        <dbReference type="ARBA" id="ARBA00022723"/>
    </source>
</evidence>
<dbReference type="GO" id="GO:0008270">
    <property type="term" value="F:zinc ion binding"/>
    <property type="evidence" value="ECO:0007669"/>
    <property type="project" value="UniProtKB-KW"/>
</dbReference>
<keyword evidence="7" id="KW-1185">Reference proteome</keyword>